<dbReference type="Pfam" id="PF04773">
    <property type="entry name" value="FecR"/>
    <property type="match status" value="1"/>
</dbReference>
<dbReference type="RefSeq" id="WP_184002402.1">
    <property type="nucleotide sequence ID" value="NZ_BAABIF010000013.1"/>
</dbReference>
<feature type="transmembrane region" description="Helical" evidence="1">
    <location>
        <begin position="81"/>
        <end position="101"/>
    </location>
</feature>
<dbReference type="PANTHER" id="PTHR30273:SF2">
    <property type="entry name" value="PROTEIN FECR"/>
    <property type="match status" value="1"/>
</dbReference>
<dbReference type="AlphaFoldDB" id="A0A840YYC8"/>
<dbReference type="PANTHER" id="PTHR30273">
    <property type="entry name" value="PERIPLASMIC SIGNAL SENSOR AND SIGMA FACTOR ACTIVATOR FECR-RELATED"/>
    <property type="match status" value="1"/>
</dbReference>
<dbReference type="EMBL" id="JACIJI010000002">
    <property type="protein sequence ID" value="MBB5718539.1"/>
    <property type="molecule type" value="Genomic_DNA"/>
</dbReference>
<keyword evidence="1" id="KW-1133">Transmembrane helix</keyword>
<dbReference type="Pfam" id="PF16220">
    <property type="entry name" value="DUF4880"/>
    <property type="match status" value="1"/>
</dbReference>
<keyword evidence="1" id="KW-0472">Membrane</keyword>
<dbReference type="InterPro" id="IPR012373">
    <property type="entry name" value="Ferrdict_sens_TM"/>
</dbReference>
<reference evidence="4 5" key="1">
    <citation type="submission" date="2020-08" db="EMBL/GenBank/DDBJ databases">
        <title>Genomic Encyclopedia of Type Strains, Phase IV (KMG-IV): sequencing the most valuable type-strain genomes for metagenomic binning, comparative biology and taxonomic classification.</title>
        <authorList>
            <person name="Goeker M."/>
        </authorList>
    </citation>
    <scope>NUCLEOTIDE SEQUENCE [LARGE SCALE GENOMIC DNA]</scope>
    <source>
        <strain evidence="4 5">DSM 27203</strain>
    </source>
</reference>
<dbReference type="InterPro" id="IPR006860">
    <property type="entry name" value="FecR"/>
</dbReference>
<dbReference type="GO" id="GO:0016989">
    <property type="term" value="F:sigma factor antagonist activity"/>
    <property type="evidence" value="ECO:0007669"/>
    <property type="project" value="TreeGrafter"/>
</dbReference>
<evidence type="ECO:0000256" key="1">
    <source>
        <dbReference type="SAM" id="Phobius"/>
    </source>
</evidence>
<accession>A0A840YYC8</accession>
<feature type="domain" description="FecR N-terminal" evidence="3">
    <location>
        <begin position="11"/>
        <end position="50"/>
    </location>
</feature>
<name>A0A840YYC8_9SPHN</name>
<sequence length="318" mass="33816">MSNVFSPDALEAARHWAIRLRDPDFADWDGFTEWLESDPQHSAAYDATCDMDEDIGALFAVPAEPVPDLQPYQQEHPRRGVLRWIGAAGAVAACAALAVGIGRFEQAPATRLVETGPGKHRTVQLADGTRIALNGGTRLTVSADSRTVTIERGEALFRVHHDAARPFTVQAGNARLVDIGTVFDVVKDKGPLRVSVASGAVMYDPGGQAIRVDAGHALTVSDSRAILSSVTGDSVGSWRHGTLVFNNASLQRVAQDMARSLGTPIQVDPTLADSRFTGTLAINGDAATIVPRVAPLLGVRALHTDNGWNLVRADHAAP</sequence>
<evidence type="ECO:0000259" key="2">
    <source>
        <dbReference type="Pfam" id="PF04773"/>
    </source>
</evidence>
<protein>
    <submittedName>
        <fullName evidence="4">Transmembrane sensor</fullName>
    </submittedName>
</protein>
<feature type="domain" description="FecR protein" evidence="2">
    <location>
        <begin position="113"/>
        <end position="201"/>
    </location>
</feature>
<organism evidence="4 5">
    <name type="scientific">Stakelama sediminis</name>
    <dbReference type="NCBI Taxonomy" id="463200"/>
    <lineage>
        <taxon>Bacteria</taxon>
        <taxon>Pseudomonadati</taxon>
        <taxon>Pseudomonadota</taxon>
        <taxon>Alphaproteobacteria</taxon>
        <taxon>Sphingomonadales</taxon>
        <taxon>Sphingomonadaceae</taxon>
        <taxon>Stakelama</taxon>
    </lineage>
</organism>
<gene>
    <name evidence="4" type="ORF">FHR23_001462</name>
</gene>
<dbReference type="Proteomes" id="UP000554342">
    <property type="component" value="Unassembled WGS sequence"/>
</dbReference>
<comment type="caution">
    <text evidence="4">The sequence shown here is derived from an EMBL/GenBank/DDBJ whole genome shotgun (WGS) entry which is preliminary data.</text>
</comment>
<dbReference type="InterPro" id="IPR032623">
    <property type="entry name" value="FecR_N"/>
</dbReference>
<dbReference type="Gene3D" id="3.55.50.30">
    <property type="match status" value="1"/>
</dbReference>
<proteinExistence type="predicted"/>
<evidence type="ECO:0000313" key="5">
    <source>
        <dbReference type="Proteomes" id="UP000554342"/>
    </source>
</evidence>
<dbReference type="PIRSF" id="PIRSF018266">
    <property type="entry name" value="FecR"/>
    <property type="match status" value="1"/>
</dbReference>
<keyword evidence="5" id="KW-1185">Reference proteome</keyword>
<dbReference type="Gene3D" id="2.60.120.1440">
    <property type="match status" value="1"/>
</dbReference>
<evidence type="ECO:0000313" key="4">
    <source>
        <dbReference type="EMBL" id="MBB5718539.1"/>
    </source>
</evidence>
<keyword evidence="1 4" id="KW-0812">Transmembrane</keyword>
<evidence type="ECO:0000259" key="3">
    <source>
        <dbReference type="Pfam" id="PF16220"/>
    </source>
</evidence>